<proteinExistence type="predicted"/>
<gene>
    <name evidence="2" type="ORF">ACFSUL_00280</name>
</gene>
<feature type="transmembrane region" description="Helical" evidence="1">
    <location>
        <begin position="7"/>
        <end position="27"/>
    </location>
</feature>
<keyword evidence="1" id="KW-0812">Transmembrane</keyword>
<feature type="transmembrane region" description="Helical" evidence="1">
    <location>
        <begin position="109"/>
        <end position="129"/>
    </location>
</feature>
<feature type="transmembrane region" description="Helical" evidence="1">
    <location>
        <begin position="135"/>
        <end position="151"/>
    </location>
</feature>
<evidence type="ECO:0000256" key="1">
    <source>
        <dbReference type="SAM" id="Phobius"/>
    </source>
</evidence>
<evidence type="ECO:0000313" key="2">
    <source>
        <dbReference type="EMBL" id="MFD2679179.1"/>
    </source>
</evidence>
<keyword evidence="1" id="KW-0472">Membrane</keyword>
<dbReference type="EMBL" id="JBHUMF010000001">
    <property type="protein sequence ID" value="MFD2679179.1"/>
    <property type="molecule type" value="Genomic_DNA"/>
</dbReference>
<sequence>MKRFDVGFAVAGSVMCIIFITLVNYLTSPGYLWFIYPLLAVLVWPIGLYSIKNKKHKLLAIVCSTLTIGFLIIENLMESPNYPWSLYAIFPIIWWPTLIFLGERAKTMPVAWIGSTSIILYYAILNVLLAPGYPWVIYPAFAVLWWPLSLYHAQKKTFVSFSMYASLFISVFFIIVNIISSPGTIWAVYPIFCVLWWPLSMYYFVYKRKMER</sequence>
<dbReference type="Proteomes" id="UP001597506">
    <property type="component" value="Unassembled WGS sequence"/>
</dbReference>
<evidence type="ECO:0000313" key="3">
    <source>
        <dbReference type="Proteomes" id="UP001597506"/>
    </source>
</evidence>
<protein>
    <submittedName>
        <fullName evidence="2">Uncharacterized protein</fullName>
    </submittedName>
</protein>
<dbReference type="RefSeq" id="WP_377931600.1">
    <property type="nucleotide sequence ID" value="NZ_JBHUMF010000001.1"/>
</dbReference>
<feature type="transmembrane region" description="Helical" evidence="1">
    <location>
        <begin position="33"/>
        <end position="51"/>
    </location>
</feature>
<organism evidence="2 3">
    <name type="scientific">Bacillus seohaeanensis</name>
    <dbReference type="NCBI Taxonomy" id="284580"/>
    <lineage>
        <taxon>Bacteria</taxon>
        <taxon>Bacillati</taxon>
        <taxon>Bacillota</taxon>
        <taxon>Bacilli</taxon>
        <taxon>Bacillales</taxon>
        <taxon>Bacillaceae</taxon>
        <taxon>Bacillus</taxon>
    </lineage>
</organism>
<feature type="transmembrane region" description="Helical" evidence="1">
    <location>
        <begin position="58"/>
        <end position="76"/>
    </location>
</feature>
<accession>A0ABW5RMG4</accession>
<feature type="transmembrane region" description="Helical" evidence="1">
    <location>
        <begin position="185"/>
        <end position="206"/>
    </location>
</feature>
<feature type="transmembrane region" description="Helical" evidence="1">
    <location>
        <begin position="82"/>
        <end position="102"/>
    </location>
</feature>
<feature type="transmembrane region" description="Helical" evidence="1">
    <location>
        <begin position="158"/>
        <end position="179"/>
    </location>
</feature>
<comment type="caution">
    <text evidence="2">The sequence shown here is derived from an EMBL/GenBank/DDBJ whole genome shotgun (WGS) entry which is preliminary data.</text>
</comment>
<name>A0ABW5RMG4_9BACI</name>
<reference evidence="3" key="1">
    <citation type="journal article" date="2019" name="Int. J. Syst. Evol. Microbiol.">
        <title>The Global Catalogue of Microorganisms (GCM) 10K type strain sequencing project: providing services to taxonomists for standard genome sequencing and annotation.</title>
        <authorList>
            <consortium name="The Broad Institute Genomics Platform"/>
            <consortium name="The Broad Institute Genome Sequencing Center for Infectious Disease"/>
            <person name="Wu L."/>
            <person name="Ma J."/>
        </authorList>
    </citation>
    <scope>NUCLEOTIDE SEQUENCE [LARGE SCALE GENOMIC DNA]</scope>
    <source>
        <strain evidence="3">KCTC 3913</strain>
    </source>
</reference>
<keyword evidence="3" id="KW-1185">Reference proteome</keyword>
<keyword evidence="1" id="KW-1133">Transmembrane helix</keyword>